<dbReference type="AlphaFoldDB" id="A0AAV5J6V2"/>
<keyword evidence="4" id="KW-1133">Transmembrane helix</keyword>
<comment type="caution">
    <text evidence="7">The sequence shown here is derived from an EMBL/GenBank/DDBJ whole genome shotgun (WGS) entry which is preliminary data.</text>
</comment>
<evidence type="ECO:0000256" key="1">
    <source>
        <dbReference type="ARBA" id="ARBA00004141"/>
    </source>
</evidence>
<organism evidence="7 8">
    <name type="scientific">Rubroshorea leprosula</name>
    <dbReference type="NCBI Taxonomy" id="152421"/>
    <lineage>
        <taxon>Eukaryota</taxon>
        <taxon>Viridiplantae</taxon>
        <taxon>Streptophyta</taxon>
        <taxon>Embryophyta</taxon>
        <taxon>Tracheophyta</taxon>
        <taxon>Spermatophyta</taxon>
        <taxon>Magnoliopsida</taxon>
        <taxon>eudicotyledons</taxon>
        <taxon>Gunneridae</taxon>
        <taxon>Pentapetalae</taxon>
        <taxon>rosids</taxon>
        <taxon>malvids</taxon>
        <taxon>Malvales</taxon>
        <taxon>Dipterocarpaceae</taxon>
        <taxon>Rubroshorea</taxon>
    </lineage>
</organism>
<evidence type="ECO:0000256" key="4">
    <source>
        <dbReference type="ARBA" id="ARBA00022989"/>
    </source>
</evidence>
<dbReference type="GO" id="GO:0016020">
    <property type="term" value="C:membrane"/>
    <property type="evidence" value="ECO:0007669"/>
    <property type="project" value="UniProtKB-SubCell"/>
</dbReference>
<gene>
    <name evidence="7" type="ORF">SLEP1_g21710</name>
</gene>
<dbReference type="PANTHER" id="PTHR11266">
    <property type="entry name" value="PEROXISOMAL MEMBRANE PROTEIN 2, PXMP2 MPV17"/>
    <property type="match status" value="1"/>
</dbReference>
<dbReference type="EMBL" id="BPVZ01000032">
    <property type="protein sequence ID" value="GKV10328.1"/>
    <property type="molecule type" value="Genomic_DNA"/>
</dbReference>
<evidence type="ECO:0000256" key="6">
    <source>
        <dbReference type="RuleBase" id="RU363053"/>
    </source>
</evidence>
<proteinExistence type="inferred from homology"/>
<evidence type="ECO:0000256" key="2">
    <source>
        <dbReference type="ARBA" id="ARBA00006824"/>
    </source>
</evidence>
<dbReference type="GO" id="GO:0005737">
    <property type="term" value="C:cytoplasm"/>
    <property type="evidence" value="ECO:0007669"/>
    <property type="project" value="TreeGrafter"/>
</dbReference>
<evidence type="ECO:0000256" key="3">
    <source>
        <dbReference type="ARBA" id="ARBA00022692"/>
    </source>
</evidence>
<dbReference type="InterPro" id="IPR007248">
    <property type="entry name" value="Mpv17_PMP22"/>
</dbReference>
<name>A0AAV5J6V2_9ROSI</name>
<keyword evidence="5" id="KW-0472">Membrane</keyword>
<dbReference type="Proteomes" id="UP001054252">
    <property type="component" value="Unassembled WGS sequence"/>
</dbReference>
<sequence length="272" mass="30500">MSGNSMRSLSHRCLLRLSSRLSDVHSLAKSSPHQQRRFYWSLQNLMSGINHPNIPPTVNKIPGISSSTSSPKVGPLGWYLSKLESKPLITKSVTTSLIFAAADITSQMMQSSAGSFDSMRTLRMGVYGLLLLGPSQHFWFNFLSKHLPKRDLLTTMKKVLMGQALFGPPSTSVFFSYNAALQGESGDEIAARLKRDLLPTLMNGAMYWPFCDFVTFRFTFVHLQGCLLAAINEQFMCIPMDNLFDIHGKLENSQRRVAWDLYFKSILCAFVG</sequence>
<evidence type="ECO:0000313" key="7">
    <source>
        <dbReference type="EMBL" id="GKV10328.1"/>
    </source>
</evidence>
<comment type="subcellular location">
    <subcellularLocation>
        <location evidence="1">Membrane</location>
        <topology evidence="1">Multi-pass membrane protein</topology>
    </subcellularLocation>
</comment>
<dbReference type="PANTHER" id="PTHR11266:SF88">
    <property type="entry name" value="PROTEIN SYM1-LIKE"/>
    <property type="match status" value="1"/>
</dbReference>
<protein>
    <recommendedName>
        <fullName evidence="9">PXMP2/4 family protein 4</fullName>
    </recommendedName>
</protein>
<dbReference type="Pfam" id="PF04117">
    <property type="entry name" value="Mpv17_PMP22"/>
    <property type="match status" value="1"/>
</dbReference>
<comment type="similarity">
    <text evidence="2 6">Belongs to the peroxisomal membrane protein PXMP2/4 family.</text>
</comment>
<evidence type="ECO:0008006" key="9">
    <source>
        <dbReference type="Google" id="ProtNLM"/>
    </source>
</evidence>
<keyword evidence="8" id="KW-1185">Reference proteome</keyword>
<keyword evidence="3" id="KW-0812">Transmembrane</keyword>
<accession>A0AAV5J6V2</accession>
<reference evidence="7 8" key="1">
    <citation type="journal article" date="2021" name="Commun. Biol.">
        <title>The genome of Shorea leprosula (Dipterocarpaceae) highlights the ecological relevance of drought in aseasonal tropical rainforests.</title>
        <authorList>
            <person name="Ng K.K.S."/>
            <person name="Kobayashi M.J."/>
            <person name="Fawcett J.A."/>
            <person name="Hatakeyama M."/>
            <person name="Paape T."/>
            <person name="Ng C.H."/>
            <person name="Ang C.C."/>
            <person name="Tnah L.H."/>
            <person name="Lee C.T."/>
            <person name="Nishiyama T."/>
            <person name="Sese J."/>
            <person name="O'Brien M.J."/>
            <person name="Copetti D."/>
            <person name="Mohd Noor M.I."/>
            <person name="Ong R.C."/>
            <person name="Putra M."/>
            <person name="Sireger I.Z."/>
            <person name="Indrioko S."/>
            <person name="Kosugi Y."/>
            <person name="Izuno A."/>
            <person name="Isagi Y."/>
            <person name="Lee S.L."/>
            <person name="Shimizu K.K."/>
        </authorList>
    </citation>
    <scope>NUCLEOTIDE SEQUENCE [LARGE SCALE GENOMIC DNA]</scope>
    <source>
        <strain evidence="7">214</strain>
    </source>
</reference>
<evidence type="ECO:0000313" key="8">
    <source>
        <dbReference type="Proteomes" id="UP001054252"/>
    </source>
</evidence>
<evidence type="ECO:0000256" key="5">
    <source>
        <dbReference type="ARBA" id="ARBA00023136"/>
    </source>
</evidence>